<dbReference type="HAMAP" id="MF_00267">
    <property type="entry name" value="MinC"/>
    <property type="match status" value="1"/>
</dbReference>
<evidence type="ECO:0000313" key="10">
    <source>
        <dbReference type="EMBL" id="PIL19874.1"/>
    </source>
</evidence>
<comment type="subunit">
    <text evidence="6">Interacts with MinD and FtsZ.</text>
</comment>
<dbReference type="GO" id="GO:0000902">
    <property type="term" value="P:cell morphogenesis"/>
    <property type="evidence" value="ECO:0007669"/>
    <property type="project" value="InterPro"/>
</dbReference>
<dbReference type="GO" id="GO:0051302">
    <property type="term" value="P:regulation of cell division"/>
    <property type="evidence" value="ECO:0007669"/>
    <property type="project" value="InterPro"/>
</dbReference>
<evidence type="ECO:0000256" key="2">
    <source>
        <dbReference type="ARBA" id="ARBA00022618"/>
    </source>
</evidence>
<dbReference type="Pfam" id="PF03775">
    <property type="entry name" value="MinC_C"/>
    <property type="match status" value="1"/>
</dbReference>
<comment type="similarity">
    <text evidence="1 6">Belongs to the MinC family.</text>
</comment>
<keyword evidence="4 6" id="KW-0131">Cell cycle</keyword>
<accession>A0A2G8RE72</accession>
<proteinExistence type="inferred from homology"/>
<protein>
    <recommendedName>
        <fullName evidence="6">Probable septum site-determining protein MinC</fullName>
    </recommendedName>
</protein>
<dbReference type="AlphaFoldDB" id="A0A2G8RE72"/>
<organism evidence="10 11">
    <name type="scientific">Puniceibacterium antarcticum</name>
    <dbReference type="NCBI Taxonomy" id="1206336"/>
    <lineage>
        <taxon>Bacteria</taxon>
        <taxon>Pseudomonadati</taxon>
        <taxon>Pseudomonadota</taxon>
        <taxon>Alphaproteobacteria</taxon>
        <taxon>Rhodobacterales</taxon>
        <taxon>Paracoccaceae</taxon>
        <taxon>Puniceibacterium</taxon>
    </lineage>
</organism>
<gene>
    <name evidence="6" type="primary">minC</name>
    <name evidence="10" type="ORF">P775_12410</name>
</gene>
<dbReference type="Gene3D" id="2.160.20.70">
    <property type="match status" value="1"/>
</dbReference>
<evidence type="ECO:0000256" key="3">
    <source>
        <dbReference type="ARBA" id="ARBA00023210"/>
    </source>
</evidence>
<dbReference type="PANTHER" id="PTHR34108">
    <property type="entry name" value="SEPTUM SITE-DETERMINING PROTEIN MINC"/>
    <property type="match status" value="1"/>
</dbReference>
<evidence type="ECO:0000256" key="4">
    <source>
        <dbReference type="ARBA" id="ARBA00023306"/>
    </source>
</evidence>
<evidence type="ECO:0000256" key="7">
    <source>
        <dbReference type="SAM" id="MobiDB-lite"/>
    </source>
</evidence>
<dbReference type="InterPro" id="IPR005526">
    <property type="entry name" value="Septum_form_inhib_MinC_C"/>
</dbReference>
<evidence type="ECO:0000256" key="5">
    <source>
        <dbReference type="ARBA" id="ARBA00025606"/>
    </source>
</evidence>
<dbReference type="EMBL" id="AWWI01000079">
    <property type="protein sequence ID" value="PIL19874.1"/>
    <property type="molecule type" value="Genomic_DNA"/>
</dbReference>
<comment type="caution">
    <text evidence="10">The sequence shown here is derived from an EMBL/GenBank/DDBJ whole genome shotgun (WGS) entry which is preliminary data.</text>
</comment>
<dbReference type="GO" id="GO:0000917">
    <property type="term" value="P:division septum assembly"/>
    <property type="evidence" value="ECO:0007669"/>
    <property type="project" value="UniProtKB-KW"/>
</dbReference>
<feature type="compositionally biased region" description="Basic and acidic residues" evidence="7">
    <location>
        <begin position="123"/>
        <end position="134"/>
    </location>
</feature>
<dbReference type="InterPro" id="IPR036145">
    <property type="entry name" value="MinC_C_sf"/>
</dbReference>
<dbReference type="InterPro" id="IPR013033">
    <property type="entry name" value="MinC"/>
</dbReference>
<feature type="domain" description="Septum formation inhibitor MinC N-terminal" evidence="9">
    <location>
        <begin position="22"/>
        <end position="88"/>
    </location>
</feature>
<dbReference type="InterPro" id="IPR016098">
    <property type="entry name" value="CAP/MinC_C"/>
</dbReference>
<name>A0A2G8RE72_9RHOB</name>
<feature type="region of interest" description="Disordered" evidence="7">
    <location>
        <begin position="117"/>
        <end position="145"/>
    </location>
</feature>
<evidence type="ECO:0000256" key="6">
    <source>
        <dbReference type="HAMAP-Rule" id="MF_00267"/>
    </source>
</evidence>
<dbReference type="Pfam" id="PF05209">
    <property type="entry name" value="MinC_N"/>
    <property type="match status" value="1"/>
</dbReference>
<dbReference type="PANTHER" id="PTHR34108:SF1">
    <property type="entry name" value="SEPTUM SITE-DETERMINING PROTEIN MINC"/>
    <property type="match status" value="1"/>
</dbReference>
<comment type="function">
    <text evidence="5 6">Cell division inhibitor that blocks the formation of polar Z ring septums. Rapidly oscillates between the poles of the cell to destabilize FtsZ filaments that have formed before they mature into polar Z rings. Prevents FtsZ polymerization.</text>
</comment>
<sequence>MNVAKDTPPDHRAESRTSVRPINIRGRFLTAVALKIDGGLPDDDFYAALDDMLRQRPHFLVDAPLILDLDGADSLTRSTEMKDLVANLKARKFNAFGVQNASDMQLAAAEEAGLIAVPPGRDAPLRDDRPERRRSAGTTEKQPTAVTRTVTVPIRSGQTVVAEHGDLVVIGPVASGAELIARGNIHIYGTLRGRAMAGCHGDTEARIFCQNMDAELLAVAGLYRTSENLGQEIRKRSVQVFLQDERLCVETLG</sequence>
<evidence type="ECO:0000256" key="1">
    <source>
        <dbReference type="ARBA" id="ARBA00006291"/>
    </source>
</evidence>
<keyword evidence="11" id="KW-1185">Reference proteome</keyword>
<dbReference type="Gene3D" id="3.30.70.260">
    <property type="match status" value="1"/>
</dbReference>
<keyword evidence="2 6" id="KW-0132">Cell division</keyword>
<evidence type="ECO:0000259" key="8">
    <source>
        <dbReference type="Pfam" id="PF03775"/>
    </source>
</evidence>
<dbReference type="NCBIfam" id="TIGR01222">
    <property type="entry name" value="minC"/>
    <property type="match status" value="1"/>
</dbReference>
<evidence type="ECO:0000313" key="11">
    <source>
        <dbReference type="Proteomes" id="UP000231259"/>
    </source>
</evidence>
<evidence type="ECO:0000259" key="9">
    <source>
        <dbReference type="Pfam" id="PF05209"/>
    </source>
</evidence>
<feature type="compositionally biased region" description="Polar residues" evidence="7">
    <location>
        <begin position="136"/>
        <end position="145"/>
    </location>
</feature>
<dbReference type="SUPFAM" id="SSF63848">
    <property type="entry name" value="Cell-division inhibitor MinC, C-terminal domain"/>
    <property type="match status" value="1"/>
</dbReference>
<dbReference type="InterPro" id="IPR007874">
    <property type="entry name" value="MinC_N"/>
</dbReference>
<reference evidence="10 11" key="1">
    <citation type="submission" date="2013-09" db="EMBL/GenBank/DDBJ databases">
        <title>Genome sequencing of Phaeobacter antarcticus sp. nov. SM1211.</title>
        <authorList>
            <person name="Zhang X.-Y."/>
            <person name="Liu C."/>
            <person name="Chen X.-L."/>
            <person name="Xie B.-B."/>
            <person name="Qin Q.-L."/>
            <person name="Rong J.-C."/>
            <person name="Zhang Y.-Z."/>
        </authorList>
    </citation>
    <scope>NUCLEOTIDE SEQUENCE [LARGE SCALE GENOMIC DNA]</scope>
    <source>
        <strain evidence="10 11">SM1211</strain>
    </source>
</reference>
<feature type="domain" description="Septum formation inhibitor MinC C-terminal" evidence="8">
    <location>
        <begin position="150"/>
        <end position="250"/>
    </location>
</feature>
<keyword evidence="3 6" id="KW-0717">Septation</keyword>
<dbReference type="GO" id="GO:1901891">
    <property type="term" value="P:regulation of cell septum assembly"/>
    <property type="evidence" value="ECO:0007669"/>
    <property type="project" value="InterPro"/>
</dbReference>
<dbReference type="Proteomes" id="UP000231259">
    <property type="component" value="Unassembled WGS sequence"/>
</dbReference>